<protein>
    <submittedName>
        <fullName evidence="4">Uncharacterized protein</fullName>
    </submittedName>
</protein>
<dbReference type="Pfam" id="PF13432">
    <property type="entry name" value="TPR_16"/>
    <property type="match status" value="1"/>
</dbReference>
<dbReference type="Pfam" id="PF13414">
    <property type="entry name" value="TPR_11"/>
    <property type="match status" value="1"/>
</dbReference>
<evidence type="ECO:0000256" key="2">
    <source>
        <dbReference type="ARBA" id="ARBA00022803"/>
    </source>
</evidence>
<keyword evidence="2 3" id="KW-0802">TPR repeat</keyword>
<name>A0A067MWJ6_BOTB1</name>
<dbReference type="InterPro" id="IPR051012">
    <property type="entry name" value="CellSynth/LPSAsmb/PSIAsmb"/>
</dbReference>
<sequence length="239" mass="25769">MLTRLLAPRATTIARRGLVASHARAFSRAPSSSTPFIWTRTQSATPVAVPFKRWATSTTLASLTSDPAETEALKALEEGTKKLEEGDVEAARRLCELSVSRKRTASGLFNLGVTCYHSKDFDAAIKAWQDSIEIQPDSPDAHMNLASAYILSPVSRPDLALHHLKLAASLSPEDPEVAFNLGAIYEATGQLEEALIQYKRSKDFGVERAAVHIRNVSAKILGQKMAEVEKKGGDAGGAA</sequence>
<dbReference type="PANTHER" id="PTHR45586">
    <property type="entry name" value="TPR REPEAT-CONTAINING PROTEIN PA4667"/>
    <property type="match status" value="1"/>
</dbReference>
<dbReference type="AlphaFoldDB" id="A0A067MWJ6"/>
<dbReference type="InParanoid" id="A0A067MWJ6"/>
<gene>
    <name evidence="4" type="ORF">BOTBODRAFT_28573</name>
</gene>
<dbReference type="Proteomes" id="UP000027195">
    <property type="component" value="Unassembled WGS sequence"/>
</dbReference>
<evidence type="ECO:0000256" key="3">
    <source>
        <dbReference type="PROSITE-ProRule" id="PRU00339"/>
    </source>
</evidence>
<dbReference type="HOGENOM" id="CLU_078033_1_0_1"/>
<dbReference type="PROSITE" id="PS50005">
    <property type="entry name" value="TPR"/>
    <property type="match status" value="1"/>
</dbReference>
<dbReference type="PANTHER" id="PTHR45586:SF1">
    <property type="entry name" value="LIPOPOLYSACCHARIDE ASSEMBLY PROTEIN B"/>
    <property type="match status" value="1"/>
</dbReference>
<evidence type="ECO:0000313" key="5">
    <source>
        <dbReference type="Proteomes" id="UP000027195"/>
    </source>
</evidence>
<dbReference type="InterPro" id="IPR011990">
    <property type="entry name" value="TPR-like_helical_dom_sf"/>
</dbReference>
<proteinExistence type="predicted"/>
<dbReference type="EMBL" id="KL198020">
    <property type="protein sequence ID" value="KDQ19080.1"/>
    <property type="molecule type" value="Genomic_DNA"/>
</dbReference>
<feature type="repeat" description="TPR" evidence="3">
    <location>
        <begin position="105"/>
        <end position="138"/>
    </location>
</feature>
<dbReference type="OrthoDB" id="1926212at2759"/>
<dbReference type="SUPFAM" id="SSF48452">
    <property type="entry name" value="TPR-like"/>
    <property type="match status" value="1"/>
</dbReference>
<organism evidence="4 5">
    <name type="scientific">Botryobasidium botryosum (strain FD-172 SS1)</name>
    <dbReference type="NCBI Taxonomy" id="930990"/>
    <lineage>
        <taxon>Eukaryota</taxon>
        <taxon>Fungi</taxon>
        <taxon>Dikarya</taxon>
        <taxon>Basidiomycota</taxon>
        <taxon>Agaricomycotina</taxon>
        <taxon>Agaricomycetes</taxon>
        <taxon>Cantharellales</taxon>
        <taxon>Botryobasidiaceae</taxon>
        <taxon>Botryobasidium</taxon>
    </lineage>
</organism>
<dbReference type="SMART" id="SM00028">
    <property type="entry name" value="TPR"/>
    <property type="match status" value="3"/>
</dbReference>
<dbReference type="STRING" id="930990.A0A067MWJ6"/>
<dbReference type="InterPro" id="IPR019734">
    <property type="entry name" value="TPR_rpt"/>
</dbReference>
<evidence type="ECO:0000313" key="4">
    <source>
        <dbReference type="EMBL" id="KDQ19080.1"/>
    </source>
</evidence>
<dbReference type="Gene3D" id="1.25.40.10">
    <property type="entry name" value="Tetratricopeptide repeat domain"/>
    <property type="match status" value="1"/>
</dbReference>
<keyword evidence="1" id="KW-0677">Repeat</keyword>
<evidence type="ECO:0000256" key="1">
    <source>
        <dbReference type="ARBA" id="ARBA00022737"/>
    </source>
</evidence>
<keyword evidence="5" id="KW-1185">Reference proteome</keyword>
<reference evidence="5" key="1">
    <citation type="journal article" date="2014" name="Proc. Natl. Acad. Sci. U.S.A.">
        <title>Extensive sampling of basidiomycete genomes demonstrates inadequacy of the white-rot/brown-rot paradigm for wood decay fungi.</title>
        <authorList>
            <person name="Riley R."/>
            <person name="Salamov A.A."/>
            <person name="Brown D.W."/>
            <person name="Nagy L.G."/>
            <person name="Floudas D."/>
            <person name="Held B.W."/>
            <person name="Levasseur A."/>
            <person name="Lombard V."/>
            <person name="Morin E."/>
            <person name="Otillar R."/>
            <person name="Lindquist E.A."/>
            <person name="Sun H."/>
            <person name="LaButti K.M."/>
            <person name="Schmutz J."/>
            <person name="Jabbour D."/>
            <person name="Luo H."/>
            <person name="Baker S.E."/>
            <person name="Pisabarro A.G."/>
            <person name="Walton J.D."/>
            <person name="Blanchette R.A."/>
            <person name="Henrissat B."/>
            <person name="Martin F."/>
            <person name="Cullen D."/>
            <person name="Hibbett D.S."/>
            <person name="Grigoriev I.V."/>
        </authorList>
    </citation>
    <scope>NUCLEOTIDE SEQUENCE [LARGE SCALE GENOMIC DNA]</scope>
    <source>
        <strain evidence="5">FD-172 SS1</strain>
    </source>
</reference>
<accession>A0A067MWJ6</accession>